<dbReference type="Pfam" id="PF00009">
    <property type="entry name" value="GTP_EFTU"/>
    <property type="match status" value="1"/>
</dbReference>
<dbReference type="InterPro" id="IPR000640">
    <property type="entry name" value="EFG_V-like"/>
</dbReference>
<dbReference type="Pfam" id="PF21018">
    <property type="entry name" value="BipA_C"/>
    <property type="match status" value="1"/>
</dbReference>
<keyword evidence="2 3" id="KW-0342">GTP-binding</keyword>
<dbReference type="Gene3D" id="3.30.70.240">
    <property type="match status" value="1"/>
</dbReference>
<comment type="subunit">
    <text evidence="3">Monomer.</text>
</comment>
<feature type="binding site" evidence="3">
    <location>
        <begin position="16"/>
        <end position="21"/>
    </location>
    <ligand>
        <name>GTP</name>
        <dbReference type="ChEBI" id="CHEBI:37565"/>
    </ligand>
</feature>
<dbReference type="InterPro" id="IPR009000">
    <property type="entry name" value="Transl_B-barrel_sf"/>
</dbReference>
<proteinExistence type="inferred from homology"/>
<dbReference type="InterPro" id="IPR000795">
    <property type="entry name" value="T_Tr_GTP-bd_dom"/>
</dbReference>
<dbReference type="GO" id="GO:1990904">
    <property type="term" value="C:ribonucleoprotein complex"/>
    <property type="evidence" value="ECO:0007669"/>
    <property type="project" value="TreeGrafter"/>
</dbReference>
<keyword evidence="3" id="KW-0690">Ribosome biogenesis</keyword>
<dbReference type="SUPFAM" id="SSF50447">
    <property type="entry name" value="Translation proteins"/>
    <property type="match status" value="1"/>
</dbReference>
<sequence>MKPDHIRNVGIIAHVDHGKTTLIDRLLEQSGAFRDNQAHPDCVMDSNDLERERGITILSKNATIHYKGFKINIVDTPGHADFGGEVERVLNMVNGVVLLVDAAEGPMPQTRFVLKKSLELGLKPILVVNKIDRTGADPERAINLVFDLMVNLGASDDQLDFPILYTSAKLGQSRHNLEDEPGDMTQVLDTIIEKIVPQEVNEEDRFRMLVTSIDYNDYLGRIAVGKVERGNFNIKDPLVRIKTNGEIESFKTAKAFTYSGMQRVELSETCSGDIIAIAGMKEINIGETIACSKQPDALPPIEVDEPTMAIHFIVNDSPFAGKEGKFLTQNHIRSRLEREAKSNVAMLVEETDRRDTFKVSGRGELHLSILIETMRREGYEFAVSRPQVLFKEIDGVKLEPDETVVIDVEDTYSGKVMEALGGRKGRLQNMTPMGDGHTRLEYEITTRCLFGFQSEFLTLTKGTGTLQHSFNKYIPVVEHSGGRRNGVLIAMDAGATTGYSINSLQDRGVLFLHPGEEVYTGMIVGENKKDNDLVVNITREKKLTNVRASGSDDHVSLTPPRRMSLEQVLEFLNADELAEITPTQIRIRKRLLDENDRKRAAKKLQAG</sequence>
<keyword evidence="1 3" id="KW-0547">Nucleotide-binding</keyword>
<dbReference type="SUPFAM" id="SSF52540">
    <property type="entry name" value="P-loop containing nucleoside triphosphate hydrolases"/>
    <property type="match status" value="1"/>
</dbReference>
<dbReference type="InterPro" id="IPR005225">
    <property type="entry name" value="Small_GTP-bd"/>
</dbReference>
<dbReference type="Pfam" id="PF00679">
    <property type="entry name" value="EFG_C"/>
    <property type="match status" value="1"/>
</dbReference>
<feature type="domain" description="Tr-type G" evidence="4">
    <location>
        <begin position="4"/>
        <end position="199"/>
    </location>
</feature>
<dbReference type="FunFam" id="3.30.70.870:FF:000003">
    <property type="entry name" value="GTP-binding protein TypA"/>
    <property type="match status" value="1"/>
</dbReference>
<dbReference type="InterPro" id="IPR031157">
    <property type="entry name" value="G_TR_CS"/>
</dbReference>
<dbReference type="GO" id="GO:0000027">
    <property type="term" value="P:ribosomal large subunit assembly"/>
    <property type="evidence" value="ECO:0007669"/>
    <property type="project" value="UniProtKB-UniRule"/>
</dbReference>
<dbReference type="InterPro" id="IPR047041">
    <property type="entry name" value="BipA_GTP-bd_dom"/>
</dbReference>
<dbReference type="InterPro" id="IPR006298">
    <property type="entry name" value="BipA"/>
</dbReference>
<dbReference type="SUPFAM" id="SSF54980">
    <property type="entry name" value="EF-G C-terminal domain-like"/>
    <property type="match status" value="2"/>
</dbReference>
<dbReference type="Pfam" id="PF22042">
    <property type="entry name" value="EF-G_D2"/>
    <property type="match status" value="1"/>
</dbReference>
<name>A0A7T0BYK5_9BACT</name>
<dbReference type="NCBIfam" id="TIGR00231">
    <property type="entry name" value="small_GTP"/>
    <property type="match status" value="1"/>
</dbReference>
<keyword evidence="3" id="KW-0694">RNA-binding</keyword>
<organism evidence="5 6">
    <name type="scientific">Candidatus Nitronauta litoralis</name>
    <dbReference type="NCBI Taxonomy" id="2705533"/>
    <lineage>
        <taxon>Bacteria</taxon>
        <taxon>Pseudomonadati</taxon>
        <taxon>Nitrospinota/Tectimicrobiota group</taxon>
        <taxon>Nitrospinota</taxon>
        <taxon>Nitrospinia</taxon>
        <taxon>Nitrospinales</taxon>
        <taxon>Nitrospinaceae</taxon>
        <taxon>Candidatus Nitronauta</taxon>
    </lineage>
</organism>
<dbReference type="FunFam" id="3.40.50.300:FF:000055">
    <property type="entry name" value="GTP-binding protein TypA"/>
    <property type="match status" value="1"/>
</dbReference>
<evidence type="ECO:0000313" key="6">
    <source>
        <dbReference type="Proteomes" id="UP000594688"/>
    </source>
</evidence>
<dbReference type="Proteomes" id="UP000594688">
    <property type="component" value="Chromosome"/>
</dbReference>
<comment type="function">
    <text evidence="3">A 50S ribosomal subunit assembly protein with GTPase activity, required for 50S subunit assembly at low temperatures, may also play a role in translation. Binds GTP and analogs. Binds the 70S ribosome between the 30S and 50S subunits, in a similar position as ribosome-bound EF-G; it contacts a number of ribosomal proteins, both rRNAs and the A-site tRNA.</text>
</comment>
<dbReference type="InterPro" id="IPR047042">
    <property type="entry name" value="BipA_II"/>
</dbReference>
<evidence type="ECO:0000256" key="1">
    <source>
        <dbReference type="ARBA" id="ARBA00022741"/>
    </source>
</evidence>
<dbReference type="GO" id="GO:0003924">
    <property type="term" value="F:GTPase activity"/>
    <property type="evidence" value="ECO:0007669"/>
    <property type="project" value="UniProtKB-UniRule"/>
</dbReference>
<gene>
    <name evidence="5" type="primary">typA</name>
    <name evidence="3" type="synonym">bipA</name>
    <name evidence="5" type="ORF">G3M70_15930</name>
</gene>
<dbReference type="KEGG" id="nli:G3M70_15930"/>
<dbReference type="FunFam" id="2.40.50.250:FF:000001">
    <property type="entry name" value="GTP-binding protein TypA"/>
    <property type="match status" value="1"/>
</dbReference>
<dbReference type="InterPro" id="IPR042116">
    <property type="entry name" value="TypA/BipA_C"/>
</dbReference>
<dbReference type="InterPro" id="IPR035651">
    <property type="entry name" value="BipA_V"/>
</dbReference>
<dbReference type="Gene3D" id="3.40.50.300">
    <property type="entry name" value="P-loop containing nucleotide triphosphate hydrolases"/>
    <property type="match status" value="1"/>
</dbReference>
<keyword evidence="3" id="KW-0378">Hydrolase</keyword>
<dbReference type="FunFam" id="3.30.70.240:FF:000002">
    <property type="entry name" value="GTP-binding protein TypA"/>
    <property type="match status" value="1"/>
</dbReference>
<keyword evidence="3" id="KW-0699">rRNA-binding</keyword>
<dbReference type="CDD" id="cd01891">
    <property type="entry name" value="TypA_BipA"/>
    <property type="match status" value="1"/>
</dbReference>
<keyword evidence="3" id="KW-0820">tRNA-binding</keyword>
<evidence type="ECO:0000259" key="4">
    <source>
        <dbReference type="PROSITE" id="PS51722"/>
    </source>
</evidence>
<dbReference type="Gene3D" id="3.30.70.870">
    <property type="entry name" value="Elongation Factor G (Translational Gtpase), domain 3"/>
    <property type="match status" value="1"/>
</dbReference>
<evidence type="ECO:0000313" key="5">
    <source>
        <dbReference type="EMBL" id="QPJ63283.1"/>
    </source>
</evidence>
<dbReference type="PROSITE" id="PS00301">
    <property type="entry name" value="G_TR_1"/>
    <property type="match status" value="1"/>
</dbReference>
<dbReference type="Gene3D" id="2.40.50.250">
    <property type="entry name" value="bipa protein"/>
    <property type="match status" value="1"/>
</dbReference>
<evidence type="ECO:0000256" key="2">
    <source>
        <dbReference type="ARBA" id="ARBA00023134"/>
    </source>
</evidence>
<dbReference type="CDD" id="cd03710">
    <property type="entry name" value="BipA_TypA_C"/>
    <property type="match status" value="1"/>
</dbReference>
<keyword evidence="3" id="KW-0963">Cytoplasm</keyword>
<dbReference type="HAMAP" id="MF_00849">
    <property type="entry name" value="BipA"/>
    <property type="match status" value="1"/>
</dbReference>
<dbReference type="GO" id="GO:0005525">
    <property type="term" value="F:GTP binding"/>
    <property type="evidence" value="ECO:0007669"/>
    <property type="project" value="UniProtKB-UniRule"/>
</dbReference>
<dbReference type="EC" id="3.6.5.-" evidence="3"/>
<dbReference type="PROSITE" id="PS51722">
    <property type="entry name" value="G_TR_2"/>
    <property type="match status" value="1"/>
</dbReference>
<protein>
    <recommendedName>
        <fullName evidence="3">Large ribosomal subunit assembly factor BipA</fullName>
        <ecNumber evidence="3">3.6.5.-</ecNumber>
    </recommendedName>
    <alternativeName>
        <fullName evidence="3">GTP-binding protein BipA</fullName>
    </alternativeName>
</protein>
<dbReference type="Gene3D" id="2.40.30.10">
    <property type="entry name" value="Translation factors"/>
    <property type="match status" value="1"/>
</dbReference>
<comment type="subcellular location">
    <subcellularLocation>
        <location evidence="3">Cytoplasm</location>
    </subcellularLocation>
    <text evidence="3">Binds to ribosomes.</text>
</comment>
<dbReference type="CDD" id="cd03691">
    <property type="entry name" value="BipA_TypA_II"/>
    <property type="match status" value="1"/>
</dbReference>
<comment type="similarity">
    <text evidence="3">Belongs to the TRAFAC class translation factor GTPase superfamily. Classic translation factor GTPase family. BipA subfamily.</text>
</comment>
<dbReference type="GO" id="GO:0043022">
    <property type="term" value="F:ribosome binding"/>
    <property type="evidence" value="ECO:0007669"/>
    <property type="project" value="UniProtKB-UniRule"/>
</dbReference>
<dbReference type="PRINTS" id="PR00315">
    <property type="entry name" value="ELONGATNFCT"/>
</dbReference>
<dbReference type="InterPro" id="IPR048876">
    <property type="entry name" value="BipA_C"/>
</dbReference>
<dbReference type="GO" id="GO:0005829">
    <property type="term" value="C:cytosol"/>
    <property type="evidence" value="ECO:0007669"/>
    <property type="project" value="TreeGrafter"/>
</dbReference>
<feature type="binding site" evidence="3">
    <location>
        <begin position="129"/>
        <end position="132"/>
    </location>
    <ligand>
        <name>GTP</name>
        <dbReference type="ChEBI" id="CHEBI:37565"/>
    </ligand>
</feature>
<dbReference type="EMBL" id="CP048685">
    <property type="protein sequence ID" value="QPJ63283.1"/>
    <property type="molecule type" value="Genomic_DNA"/>
</dbReference>
<dbReference type="InterPro" id="IPR035647">
    <property type="entry name" value="EFG_III/V"/>
</dbReference>
<dbReference type="InterPro" id="IPR047043">
    <property type="entry name" value="BipA_III"/>
</dbReference>
<dbReference type="InterPro" id="IPR027417">
    <property type="entry name" value="P-loop_NTPase"/>
</dbReference>
<dbReference type="GO" id="GO:0000049">
    <property type="term" value="F:tRNA binding"/>
    <property type="evidence" value="ECO:0007669"/>
    <property type="project" value="UniProtKB-KW"/>
</dbReference>
<dbReference type="AlphaFoldDB" id="A0A7T0BYK5"/>
<accession>A0A7T0BYK5</accession>
<dbReference type="CDD" id="cd16263">
    <property type="entry name" value="BipA_III"/>
    <property type="match status" value="1"/>
</dbReference>
<dbReference type="PANTHER" id="PTHR42908:SF8">
    <property type="entry name" value="TR-TYPE G DOMAIN-CONTAINING PROTEIN"/>
    <property type="match status" value="1"/>
</dbReference>
<reference evidence="5 6" key="1">
    <citation type="submission" date="2020-02" db="EMBL/GenBank/DDBJ databases">
        <title>Genomic and physiological characterization of two novel Nitrospinaceae genera.</title>
        <authorList>
            <person name="Mueller A.J."/>
            <person name="Jung M.-Y."/>
            <person name="Strachan C.R."/>
            <person name="Herbold C.W."/>
            <person name="Kirkegaard R.H."/>
            <person name="Daims H."/>
        </authorList>
    </citation>
    <scope>NUCLEOTIDE SEQUENCE [LARGE SCALE GENOMIC DNA]</scope>
    <source>
        <strain evidence="5">EB</strain>
    </source>
</reference>
<dbReference type="InterPro" id="IPR053905">
    <property type="entry name" value="EF-G-like_DII"/>
</dbReference>
<evidence type="ECO:0000256" key="3">
    <source>
        <dbReference type="HAMAP-Rule" id="MF_00849"/>
    </source>
</evidence>
<dbReference type="NCBIfam" id="TIGR01394">
    <property type="entry name" value="TypA_BipA"/>
    <property type="match status" value="1"/>
</dbReference>
<dbReference type="GO" id="GO:0019843">
    <property type="term" value="F:rRNA binding"/>
    <property type="evidence" value="ECO:0007669"/>
    <property type="project" value="UniProtKB-KW"/>
</dbReference>
<dbReference type="PANTHER" id="PTHR42908">
    <property type="entry name" value="TRANSLATION ELONGATION FACTOR-RELATED"/>
    <property type="match status" value="1"/>
</dbReference>
<comment type="catalytic activity">
    <reaction evidence="3">
        <text>GTP + H2O = GDP + phosphate + H(+)</text>
        <dbReference type="Rhea" id="RHEA:19669"/>
        <dbReference type="ChEBI" id="CHEBI:15377"/>
        <dbReference type="ChEBI" id="CHEBI:15378"/>
        <dbReference type="ChEBI" id="CHEBI:37565"/>
        <dbReference type="ChEBI" id="CHEBI:43474"/>
        <dbReference type="ChEBI" id="CHEBI:58189"/>
    </reaction>
</comment>